<keyword evidence="3" id="KW-0238">DNA-binding</keyword>
<dbReference type="InterPro" id="IPR058163">
    <property type="entry name" value="LysR-type_TF_proteobact-type"/>
</dbReference>
<dbReference type="Proteomes" id="UP000282818">
    <property type="component" value="Unassembled WGS sequence"/>
</dbReference>
<dbReference type="PROSITE" id="PS50931">
    <property type="entry name" value="HTH_LYSR"/>
    <property type="match status" value="1"/>
</dbReference>
<dbReference type="Pfam" id="PF03466">
    <property type="entry name" value="LysR_substrate"/>
    <property type="match status" value="1"/>
</dbReference>
<evidence type="ECO:0000259" key="5">
    <source>
        <dbReference type="PROSITE" id="PS50931"/>
    </source>
</evidence>
<gene>
    <name evidence="6" type="ORF">EOE65_06490</name>
</gene>
<reference evidence="6 7" key="1">
    <citation type="submission" date="2019-01" db="EMBL/GenBank/DDBJ databases">
        <authorList>
            <person name="Chen W.-M."/>
        </authorList>
    </citation>
    <scope>NUCLEOTIDE SEQUENCE [LARGE SCALE GENOMIC DNA]</scope>
    <source>
        <strain evidence="6 7">HPM-16</strain>
    </source>
</reference>
<organism evidence="6 7">
    <name type="scientific">Neptunomonas marina</name>
    <dbReference type="NCBI Taxonomy" id="1815562"/>
    <lineage>
        <taxon>Bacteria</taxon>
        <taxon>Pseudomonadati</taxon>
        <taxon>Pseudomonadota</taxon>
        <taxon>Gammaproteobacteria</taxon>
        <taxon>Oceanospirillales</taxon>
        <taxon>Oceanospirillaceae</taxon>
        <taxon>Neptunomonas</taxon>
    </lineage>
</organism>
<dbReference type="SUPFAM" id="SSF53850">
    <property type="entry name" value="Periplasmic binding protein-like II"/>
    <property type="match status" value="1"/>
</dbReference>
<dbReference type="Gene3D" id="3.40.190.290">
    <property type="match status" value="1"/>
</dbReference>
<dbReference type="FunFam" id="1.10.10.10:FF:000001">
    <property type="entry name" value="LysR family transcriptional regulator"/>
    <property type="match status" value="1"/>
</dbReference>
<dbReference type="Gene3D" id="1.10.10.10">
    <property type="entry name" value="Winged helix-like DNA-binding domain superfamily/Winged helix DNA-binding domain"/>
    <property type="match status" value="1"/>
</dbReference>
<dbReference type="InterPro" id="IPR036388">
    <property type="entry name" value="WH-like_DNA-bd_sf"/>
</dbReference>
<dbReference type="GO" id="GO:0003700">
    <property type="term" value="F:DNA-binding transcription factor activity"/>
    <property type="evidence" value="ECO:0007669"/>
    <property type="project" value="InterPro"/>
</dbReference>
<dbReference type="GO" id="GO:0006351">
    <property type="term" value="P:DNA-templated transcription"/>
    <property type="evidence" value="ECO:0007669"/>
    <property type="project" value="TreeGrafter"/>
</dbReference>
<name>A0A437QB38_9GAMM</name>
<comment type="caution">
    <text evidence="6">The sequence shown here is derived from an EMBL/GenBank/DDBJ whole genome shotgun (WGS) entry which is preliminary data.</text>
</comment>
<accession>A0A437QB38</accession>
<evidence type="ECO:0000256" key="2">
    <source>
        <dbReference type="ARBA" id="ARBA00023015"/>
    </source>
</evidence>
<dbReference type="AlphaFoldDB" id="A0A437QB38"/>
<feature type="domain" description="HTH lysR-type" evidence="5">
    <location>
        <begin position="10"/>
        <end position="59"/>
    </location>
</feature>
<evidence type="ECO:0000256" key="3">
    <source>
        <dbReference type="ARBA" id="ARBA00023125"/>
    </source>
</evidence>
<comment type="similarity">
    <text evidence="1">Belongs to the LysR transcriptional regulatory family.</text>
</comment>
<proteinExistence type="inferred from homology"/>
<keyword evidence="4" id="KW-0804">Transcription</keyword>
<dbReference type="EMBL" id="SACQ01000002">
    <property type="protein sequence ID" value="RVU31619.1"/>
    <property type="molecule type" value="Genomic_DNA"/>
</dbReference>
<evidence type="ECO:0000313" key="6">
    <source>
        <dbReference type="EMBL" id="RVU31619.1"/>
    </source>
</evidence>
<dbReference type="Pfam" id="PF00126">
    <property type="entry name" value="HTH_1"/>
    <property type="match status" value="1"/>
</dbReference>
<keyword evidence="7" id="KW-1185">Reference proteome</keyword>
<dbReference type="FunFam" id="3.40.190.290:FF:000001">
    <property type="entry name" value="Transcriptional regulator, LysR family"/>
    <property type="match status" value="1"/>
</dbReference>
<keyword evidence="2" id="KW-0805">Transcription regulation</keyword>
<dbReference type="RefSeq" id="WP_127693478.1">
    <property type="nucleotide sequence ID" value="NZ_SACQ01000002.1"/>
</dbReference>
<evidence type="ECO:0000256" key="1">
    <source>
        <dbReference type="ARBA" id="ARBA00009437"/>
    </source>
</evidence>
<evidence type="ECO:0000313" key="7">
    <source>
        <dbReference type="Proteomes" id="UP000282818"/>
    </source>
</evidence>
<dbReference type="PANTHER" id="PTHR30537">
    <property type="entry name" value="HTH-TYPE TRANSCRIPTIONAL REGULATOR"/>
    <property type="match status" value="1"/>
</dbReference>
<dbReference type="SUPFAM" id="SSF46785">
    <property type="entry name" value="Winged helix' DNA-binding domain"/>
    <property type="match status" value="1"/>
</dbReference>
<dbReference type="GO" id="GO:0043565">
    <property type="term" value="F:sequence-specific DNA binding"/>
    <property type="evidence" value="ECO:0007669"/>
    <property type="project" value="TreeGrafter"/>
</dbReference>
<sequence length="293" mass="32765">MYNWEGISEFVAVADTGSFTAAADKLGVSTAHVSRQVSKLEQRLAVKLLYRTTRKVSLSEDGRSFFQQCRTLLEGLEDAERALSERQGMLRGKLRLTAPVTLGERAIAPLVNQFLAEHPELEITLRLTNQPLDLVEGGYDLAIRLGKLESSSMMARKLAPRIPYVCASPDYLARCGVPNTLAELEQHNCLLGTLDYWRFQVEGRERVVRVRGNLSCNSGHALLDAALQGLGIVQLPDYYVENALAQGRLVSLLAQYRIPDEGIWALYPNNRQLSPKVRQLLDHFAKAFENKLI</sequence>
<evidence type="ECO:0000256" key="4">
    <source>
        <dbReference type="ARBA" id="ARBA00023163"/>
    </source>
</evidence>
<dbReference type="PANTHER" id="PTHR30537:SF10">
    <property type="entry name" value="TRANSCRIPTIONAL REGULATOR-RELATED"/>
    <property type="match status" value="1"/>
</dbReference>
<dbReference type="InterPro" id="IPR000847">
    <property type="entry name" value="LysR_HTH_N"/>
</dbReference>
<dbReference type="InterPro" id="IPR005119">
    <property type="entry name" value="LysR_subst-bd"/>
</dbReference>
<protein>
    <submittedName>
        <fullName evidence="6">LysR family transcriptional regulator</fullName>
    </submittedName>
</protein>
<dbReference type="InterPro" id="IPR036390">
    <property type="entry name" value="WH_DNA-bd_sf"/>
</dbReference>